<organism evidence="1 2">
    <name type="scientific">Effrenium voratum</name>
    <dbReference type="NCBI Taxonomy" id="2562239"/>
    <lineage>
        <taxon>Eukaryota</taxon>
        <taxon>Sar</taxon>
        <taxon>Alveolata</taxon>
        <taxon>Dinophyceae</taxon>
        <taxon>Suessiales</taxon>
        <taxon>Symbiodiniaceae</taxon>
        <taxon>Effrenium</taxon>
    </lineage>
</organism>
<keyword evidence="2" id="KW-1185">Reference proteome</keyword>
<name>A0AA36IVI7_9DINO</name>
<dbReference type="EMBL" id="CAUJNA010002580">
    <property type="protein sequence ID" value="CAJ1393549.1"/>
    <property type="molecule type" value="Genomic_DNA"/>
</dbReference>
<accession>A0AA36IVI7</accession>
<comment type="caution">
    <text evidence="1">The sequence shown here is derived from an EMBL/GenBank/DDBJ whole genome shotgun (WGS) entry which is preliminary data.</text>
</comment>
<sequence>MSLGRDLVEHTMPVLLCSLPAPGFEGEVPGLGALVAGEGTAVAAALDQQTQRGSLLSALLQQGHFRAGASEECADRDGGNAGRSFSSVLQEVQSSWQFAVPASSGLLDAFAGEQEVQVRQAYLDVCSHLDKFCFFLSALRPYQRLAAAGGDAALCWLRRSLGHLLQELDKSLLQLRQASLALMQAAKKQLQESHELELKDLAKRLPSATDVEVQWMKQLRFVDEPRLSELHRACAEQAAQVSSLTSAAREVELKLAAKEGLQQIASAFLSADFQARCSLALPDRLALDMRELAGRTPAAISN</sequence>
<gene>
    <name evidence="1" type="ORF">EVOR1521_LOCUS18386</name>
</gene>
<proteinExistence type="predicted"/>
<protein>
    <submittedName>
        <fullName evidence="1">Uncharacterized protein</fullName>
    </submittedName>
</protein>
<dbReference type="Proteomes" id="UP001178507">
    <property type="component" value="Unassembled WGS sequence"/>
</dbReference>
<evidence type="ECO:0000313" key="1">
    <source>
        <dbReference type="EMBL" id="CAJ1393549.1"/>
    </source>
</evidence>
<dbReference type="AlphaFoldDB" id="A0AA36IVI7"/>
<reference evidence="1" key="1">
    <citation type="submission" date="2023-08" db="EMBL/GenBank/DDBJ databases">
        <authorList>
            <person name="Chen Y."/>
            <person name="Shah S."/>
            <person name="Dougan E. K."/>
            <person name="Thang M."/>
            <person name="Chan C."/>
        </authorList>
    </citation>
    <scope>NUCLEOTIDE SEQUENCE</scope>
</reference>
<evidence type="ECO:0000313" key="2">
    <source>
        <dbReference type="Proteomes" id="UP001178507"/>
    </source>
</evidence>